<gene>
    <name evidence="2" type="ORF">PS710_02844</name>
</gene>
<accession>A0A5E7CGD7</accession>
<sequence>MASCRNELFSQPTAHFTDWVGKVKVNTKFMTLPPSGTFIHPPYARNLGPEPRQTPHRLLASPRLPLDHRPTLTHQNPQNQRHHPQPDRPAHPRQRLPARHHRMDSEMVRRRPTLDPQQPPAGHPGRSSPVPRLYTRRPPPATQTPALRRTPRPASRDATLRPSPLGRRLAMGLPGNPGRHRLRPGLPLR</sequence>
<feature type="compositionally biased region" description="Basic residues" evidence="1">
    <location>
        <begin position="91"/>
        <end position="102"/>
    </location>
</feature>
<evidence type="ECO:0000313" key="2">
    <source>
        <dbReference type="EMBL" id="VVO03321.1"/>
    </source>
</evidence>
<feature type="compositionally biased region" description="Basic and acidic residues" evidence="1">
    <location>
        <begin position="103"/>
        <end position="113"/>
    </location>
</feature>
<protein>
    <submittedName>
        <fullName evidence="2">Uncharacterized protein</fullName>
    </submittedName>
</protein>
<organism evidence="2 3">
    <name type="scientific">Pseudomonas fluorescens</name>
    <dbReference type="NCBI Taxonomy" id="294"/>
    <lineage>
        <taxon>Bacteria</taxon>
        <taxon>Pseudomonadati</taxon>
        <taxon>Pseudomonadota</taxon>
        <taxon>Gammaproteobacteria</taxon>
        <taxon>Pseudomonadales</taxon>
        <taxon>Pseudomonadaceae</taxon>
        <taxon>Pseudomonas</taxon>
    </lineage>
</organism>
<feature type="region of interest" description="Disordered" evidence="1">
    <location>
        <begin position="33"/>
        <end position="189"/>
    </location>
</feature>
<name>A0A5E7CGD7_PSEFL</name>
<dbReference type="EMBL" id="CABVHW010000008">
    <property type="protein sequence ID" value="VVO03321.1"/>
    <property type="molecule type" value="Genomic_DNA"/>
</dbReference>
<evidence type="ECO:0000256" key="1">
    <source>
        <dbReference type="SAM" id="MobiDB-lite"/>
    </source>
</evidence>
<dbReference type="Proteomes" id="UP000381093">
    <property type="component" value="Unassembled WGS sequence"/>
</dbReference>
<evidence type="ECO:0000313" key="3">
    <source>
        <dbReference type="Proteomes" id="UP000381093"/>
    </source>
</evidence>
<dbReference type="AlphaFoldDB" id="A0A5E7CGD7"/>
<reference evidence="2 3" key="1">
    <citation type="submission" date="2019-09" db="EMBL/GenBank/DDBJ databases">
        <authorList>
            <person name="Chandra G."/>
            <person name="Truman W A."/>
        </authorList>
    </citation>
    <scope>NUCLEOTIDE SEQUENCE [LARGE SCALE GENOMIC DNA]</scope>
    <source>
        <strain evidence="2">PS710</strain>
    </source>
</reference>
<proteinExistence type="predicted"/>